<keyword evidence="9" id="KW-0238">DNA-binding</keyword>
<protein>
    <submittedName>
        <fullName evidence="12">Ferric uptake regulation protein (Ferric uptake regulator)</fullName>
    </submittedName>
</protein>
<dbReference type="HOGENOM" id="CLU_096072_4_0_11"/>
<keyword evidence="8" id="KW-0805">Transcription regulation</keyword>
<feature type="binding site" evidence="11">
    <location>
        <position position="135"/>
    </location>
    <ligand>
        <name>Zn(2+)</name>
        <dbReference type="ChEBI" id="CHEBI:29105"/>
    </ligand>
</feature>
<evidence type="ECO:0000256" key="4">
    <source>
        <dbReference type="ARBA" id="ARBA00022491"/>
    </source>
</evidence>
<evidence type="ECO:0000256" key="9">
    <source>
        <dbReference type="ARBA" id="ARBA00023125"/>
    </source>
</evidence>
<dbReference type="STRING" id="326424.FRAAL3168"/>
<dbReference type="RefSeq" id="WP_011604317.1">
    <property type="nucleotide sequence ID" value="NC_008278.1"/>
</dbReference>
<comment type="subcellular location">
    <subcellularLocation>
        <location evidence="1">Cytoplasm</location>
    </subcellularLocation>
</comment>
<keyword evidence="3" id="KW-0963">Cytoplasm</keyword>
<dbReference type="SUPFAM" id="SSF46785">
    <property type="entry name" value="Winged helix' DNA-binding domain"/>
    <property type="match status" value="1"/>
</dbReference>
<dbReference type="InterPro" id="IPR043135">
    <property type="entry name" value="Fur_C"/>
</dbReference>
<sequence length="148" mass="15757">MATDRATTLRGAGLRVTGPRLAVLDVLAEHPHATADAVAERVRARLGTVSKQAIYDVLTVFVTAGLVRRIEPAGSPARFETRTADNHHHLVCRVCGRVADVDCVTGARPCLEPADDAGFVIEEAEVVFWGVCRDCRPGDSGSDGVPAR</sequence>
<feature type="binding site" evidence="11">
    <location>
        <position position="132"/>
    </location>
    <ligand>
        <name>Zn(2+)</name>
        <dbReference type="ChEBI" id="CHEBI:29105"/>
    </ligand>
</feature>
<evidence type="ECO:0000256" key="1">
    <source>
        <dbReference type="ARBA" id="ARBA00004496"/>
    </source>
</evidence>
<reference evidence="12 13" key="1">
    <citation type="journal article" date="2007" name="Genome Res.">
        <title>Genome characteristics of facultatively symbiotic Frankia sp. strains reflect host range and host plant biogeography.</title>
        <authorList>
            <person name="Normand P."/>
            <person name="Lapierre P."/>
            <person name="Tisa L.S."/>
            <person name="Gogarten J.P."/>
            <person name="Alloisio N."/>
            <person name="Bagnarol E."/>
            <person name="Bassi C.A."/>
            <person name="Berry A.M."/>
            <person name="Bickhart D.M."/>
            <person name="Choisne N."/>
            <person name="Couloux A."/>
            <person name="Cournoyer B."/>
            <person name="Cruveiller S."/>
            <person name="Daubin V."/>
            <person name="Demange N."/>
            <person name="Francino M.P."/>
            <person name="Goltsman E."/>
            <person name="Huang Y."/>
            <person name="Kopp O.R."/>
            <person name="Labarre L."/>
            <person name="Lapidus A."/>
            <person name="Lavire C."/>
            <person name="Marechal J."/>
            <person name="Martinez M."/>
            <person name="Mastronunzio J.E."/>
            <person name="Mullin B.C."/>
            <person name="Niemann J."/>
            <person name="Pujic P."/>
            <person name="Rawnsley T."/>
            <person name="Rouy Z."/>
            <person name="Schenowitz C."/>
            <person name="Sellstedt A."/>
            <person name="Tavares F."/>
            <person name="Tomkins J.P."/>
            <person name="Vallenet D."/>
            <person name="Valverde C."/>
            <person name="Wall L.G."/>
            <person name="Wang Y."/>
            <person name="Medigue C."/>
            <person name="Benson D.R."/>
        </authorList>
    </citation>
    <scope>NUCLEOTIDE SEQUENCE [LARGE SCALE GENOMIC DNA]</scope>
    <source>
        <strain evidence="13">DSM 45986 / CECT 9034 / ACN14a</strain>
    </source>
</reference>
<dbReference type="InterPro" id="IPR036388">
    <property type="entry name" value="WH-like_DNA-bd_sf"/>
</dbReference>
<evidence type="ECO:0000256" key="6">
    <source>
        <dbReference type="ARBA" id="ARBA00022833"/>
    </source>
</evidence>
<keyword evidence="5 11" id="KW-0479">Metal-binding</keyword>
<keyword evidence="4" id="KW-0678">Repressor</keyword>
<keyword evidence="7" id="KW-0408">Iron</keyword>
<dbReference type="GO" id="GO:0000976">
    <property type="term" value="F:transcription cis-regulatory region binding"/>
    <property type="evidence" value="ECO:0007669"/>
    <property type="project" value="TreeGrafter"/>
</dbReference>
<comment type="similarity">
    <text evidence="2">Belongs to the Fur family.</text>
</comment>
<dbReference type="AlphaFoldDB" id="Q0RKZ3"/>
<evidence type="ECO:0000313" key="13">
    <source>
        <dbReference type="Proteomes" id="UP000000657"/>
    </source>
</evidence>
<feature type="binding site" evidence="11">
    <location>
        <position position="95"/>
    </location>
    <ligand>
        <name>Zn(2+)</name>
        <dbReference type="ChEBI" id="CHEBI:29105"/>
    </ligand>
</feature>
<organism evidence="12 13">
    <name type="scientific">Frankia alni (strain DSM 45986 / CECT 9034 / ACN14a)</name>
    <dbReference type="NCBI Taxonomy" id="326424"/>
    <lineage>
        <taxon>Bacteria</taxon>
        <taxon>Bacillati</taxon>
        <taxon>Actinomycetota</taxon>
        <taxon>Actinomycetes</taxon>
        <taxon>Frankiales</taxon>
        <taxon>Frankiaceae</taxon>
        <taxon>Frankia</taxon>
    </lineage>
</organism>
<evidence type="ECO:0000256" key="7">
    <source>
        <dbReference type="ARBA" id="ARBA00023004"/>
    </source>
</evidence>
<dbReference type="eggNOG" id="COG0735">
    <property type="taxonomic scope" value="Bacteria"/>
</dbReference>
<dbReference type="CDD" id="cd07153">
    <property type="entry name" value="Fur_like"/>
    <property type="match status" value="1"/>
</dbReference>
<proteinExistence type="inferred from homology"/>
<dbReference type="GO" id="GO:0005737">
    <property type="term" value="C:cytoplasm"/>
    <property type="evidence" value="ECO:0007669"/>
    <property type="project" value="UniProtKB-SubCell"/>
</dbReference>
<dbReference type="GO" id="GO:0008270">
    <property type="term" value="F:zinc ion binding"/>
    <property type="evidence" value="ECO:0007669"/>
    <property type="project" value="TreeGrafter"/>
</dbReference>
<evidence type="ECO:0000256" key="10">
    <source>
        <dbReference type="ARBA" id="ARBA00023163"/>
    </source>
</evidence>
<dbReference type="Gene3D" id="3.30.1490.190">
    <property type="match status" value="1"/>
</dbReference>
<dbReference type="Pfam" id="PF01475">
    <property type="entry name" value="FUR"/>
    <property type="match status" value="1"/>
</dbReference>
<dbReference type="EMBL" id="CT573213">
    <property type="protein sequence ID" value="CAJ61812.1"/>
    <property type="molecule type" value="Genomic_DNA"/>
</dbReference>
<keyword evidence="13" id="KW-1185">Reference proteome</keyword>
<comment type="cofactor">
    <cofactor evidence="11">
        <name>Zn(2+)</name>
        <dbReference type="ChEBI" id="CHEBI:29105"/>
    </cofactor>
    <text evidence="11">Binds 1 zinc ion per subunit.</text>
</comment>
<feature type="binding site" evidence="11">
    <location>
        <position position="92"/>
    </location>
    <ligand>
        <name>Zn(2+)</name>
        <dbReference type="ChEBI" id="CHEBI:29105"/>
    </ligand>
</feature>
<keyword evidence="6 11" id="KW-0862">Zinc</keyword>
<dbReference type="Proteomes" id="UP000000657">
    <property type="component" value="Chromosome"/>
</dbReference>
<dbReference type="GO" id="GO:1900376">
    <property type="term" value="P:regulation of secondary metabolite biosynthetic process"/>
    <property type="evidence" value="ECO:0007669"/>
    <property type="project" value="TreeGrafter"/>
</dbReference>
<dbReference type="InterPro" id="IPR036390">
    <property type="entry name" value="WH_DNA-bd_sf"/>
</dbReference>
<evidence type="ECO:0000313" key="12">
    <source>
        <dbReference type="EMBL" id="CAJ61812.1"/>
    </source>
</evidence>
<keyword evidence="10" id="KW-0804">Transcription</keyword>
<dbReference type="GO" id="GO:0045892">
    <property type="term" value="P:negative regulation of DNA-templated transcription"/>
    <property type="evidence" value="ECO:0007669"/>
    <property type="project" value="TreeGrafter"/>
</dbReference>
<accession>Q0RKZ3</accession>
<evidence type="ECO:0000256" key="5">
    <source>
        <dbReference type="ARBA" id="ARBA00022723"/>
    </source>
</evidence>
<evidence type="ECO:0000256" key="8">
    <source>
        <dbReference type="ARBA" id="ARBA00023015"/>
    </source>
</evidence>
<gene>
    <name evidence="12" type="primary">fur</name>
    <name evidence="12" type="ordered locus">FRAAL3168</name>
</gene>
<evidence type="ECO:0000256" key="2">
    <source>
        <dbReference type="ARBA" id="ARBA00007957"/>
    </source>
</evidence>
<dbReference type="KEGG" id="fal:FRAAL3168"/>
<dbReference type="GO" id="GO:0003700">
    <property type="term" value="F:DNA-binding transcription factor activity"/>
    <property type="evidence" value="ECO:0007669"/>
    <property type="project" value="InterPro"/>
</dbReference>
<dbReference type="InterPro" id="IPR002481">
    <property type="entry name" value="FUR"/>
</dbReference>
<evidence type="ECO:0000256" key="11">
    <source>
        <dbReference type="PIRSR" id="PIRSR602481-1"/>
    </source>
</evidence>
<evidence type="ECO:0000256" key="3">
    <source>
        <dbReference type="ARBA" id="ARBA00022490"/>
    </source>
</evidence>
<dbReference type="PANTHER" id="PTHR33202:SF18">
    <property type="entry name" value="TRANSCRIPTIONAL REGULATOR FURA"/>
    <property type="match status" value="1"/>
</dbReference>
<dbReference type="OrthoDB" id="5242893at2"/>
<dbReference type="PANTHER" id="PTHR33202">
    <property type="entry name" value="ZINC UPTAKE REGULATION PROTEIN"/>
    <property type="match status" value="1"/>
</dbReference>
<name>Q0RKZ3_FRAAA</name>
<dbReference type="Gene3D" id="1.10.10.10">
    <property type="entry name" value="Winged helix-like DNA-binding domain superfamily/Winged helix DNA-binding domain"/>
    <property type="match status" value="1"/>
</dbReference>